<proteinExistence type="predicted"/>
<accession>A0AA43Q7K1</accession>
<evidence type="ECO:0000313" key="2">
    <source>
        <dbReference type="Proteomes" id="UP001160519"/>
    </source>
</evidence>
<sequence>MLTHSSFLQANSEAYEWMVEKIHTIDRRIEPETVLRQIVAAARFAAVFHPGRFADGTLENLALDIGAELDEIPTEIQINGLSNLHKQNRRRVLHVATEVLGVGGHTRMLYHWVCNDYNSCHSLVLVNQRDITAIPNWLSEAIQSSGGELVIFPAESELCQKARWLRATAKRIADLVVLHHCPFDVVPTVAFAIRECPPIAILNHADHLFWLGSSVADIVINLRTAGSKHTAECRFIENNTVIPIPLAESTKQMSRKQARQMLGIEEDQCMLLSVGRGEKYRPCGAYDFVATANKILDHQTIAHLYVVGETAAGIGPYLNRKLHNRLHFMGSIENPSLYLMAADVYLESFPFGSNTALLEAALCGLPVVPAYAPLFPLLVANNDSLHDILSNPLNEEEYIDRVDMLIRDSNHRTEFGEMLRNRLLLDHTTDGWLRRLAKMYEETDFLMHSPKPIPIASFSLTNADIGLSLWHIMANGKSSFTGIPENLLNAVLCHTSFVAKEVGNYTAARRNAWLAVRQDPLAWSPWRLLGITTMGKTGRSLRQLLSHAKD</sequence>
<dbReference type="PANTHER" id="PTHR12526">
    <property type="entry name" value="GLYCOSYLTRANSFERASE"/>
    <property type="match status" value="1"/>
</dbReference>
<name>A0AA43Q7K1_9GAMM</name>
<dbReference type="CDD" id="cd03801">
    <property type="entry name" value="GT4_PimA-like"/>
    <property type="match status" value="1"/>
</dbReference>
<dbReference type="Gene3D" id="3.40.50.2000">
    <property type="entry name" value="Glycogen Phosphorylase B"/>
    <property type="match status" value="1"/>
</dbReference>
<organism evidence="1 2">
    <name type="scientific">Candidatus Methylobacter titanis</name>
    <dbReference type="NCBI Taxonomy" id="3053457"/>
    <lineage>
        <taxon>Bacteria</taxon>
        <taxon>Pseudomonadati</taxon>
        <taxon>Pseudomonadota</taxon>
        <taxon>Gammaproteobacteria</taxon>
        <taxon>Methylococcales</taxon>
        <taxon>Methylococcaceae</taxon>
        <taxon>Methylobacter</taxon>
    </lineage>
</organism>
<gene>
    <name evidence="1" type="ORF">PSU93_13650</name>
</gene>
<dbReference type="Pfam" id="PF13692">
    <property type="entry name" value="Glyco_trans_1_4"/>
    <property type="match status" value="1"/>
</dbReference>
<evidence type="ECO:0000313" key="1">
    <source>
        <dbReference type="EMBL" id="MDI1232185.1"/>
    </source>
</evidence>
<reference evidence="1" key="1">
    <citation type="submission" date="2023-01" db="EMBL/GenBank/DDBJ databases">
        <title>Biogeochemical cycle of methane in antarctic sediments.</title>
        <authorList>
            <person name="Roldan D.M."/>
            <person name="Menes R.J."/>
        </authorList>
    </citation>
    <scope>NUCLEOTIDE SEQUENCE [LARGE SCALE GENOMIC DNA]</scope>
    <source>
        <strain evidence="1">K-2018 MAG008</strain>
    </source>
</reference>
<dbReference type="SUPFAM" id="SSF53756">
    <property type="entry name" value="UDP-Glycosyltransferase/glycogen phosphorylase"/>
    <property type="match status" value="1"/>
</dbReference>
<keyword evidence="2" id="KW-1185">Reference proteome</keyword>
<dbReference type="EMBL" id="JAQSDF010000065">
    <property type="protein sequence ID" value="MDI1232185.1"/>
    <property type="molecule type" value="Genomic_DNA"/>
</dbReference>
<dbReference type="Proteomes" id="UP001160519">
    <property type="component" value="Unassembled WGS sequence"/>
</dbReference>
<dbReference type="AlphaFoldDB" id="A0AA43Q7K1"/>
<comment type="caution">
    <text evidence="1">The sequence shown here is derived from an EMBL/GenBank/DDBJ whole genome shotgun (WGS) entry which is preliminary data.</text>
</comment>
<protein>
    <submittedName>
        <fullName evidence="1">Glycosyltransferase family 4 protein</fullName>
    </submittedName>
</protein>